<dbReference type="GO" id="GO:0005992">
    <property type="term" value="P:trehalose biosynthetic process"/>
    <property type="evidence" value="ECO:0007669"/>
    <property type="project" value="UniProtKB-UniRule"/>
</dbReference>
<organism evidence="19">
    <name type="scientific">Candidatus Methylacidiphilum infernorum</name>
    <dbReference type="NCBI Taxonomy" id="511746"/>
    <lineage>
        <taxon>Bacteria</taxon>
        <taxon>Pseudomonadati</taxon>
        <taxon>Verrucomicrobiota</taxon>
        <taxon>Methylacidiphilae</taxon>
        <taxon>Methylacidiphilales</taxon>
        <taxon>Methylacidiphilaceae</taxon>
        <taxon>Methylacidiphilum (ex Ratnadevi et al. 2023)</taxon>
    </lineage>
</organism>
<evidence type="ECO:0000256" key="17">
    <source>
        <dbReference type="PIRSR" id="PIRSR006337-3"/>
    </source>
</evidence>
<dbReference type="InterPro" id="IPR044901">
    <property type="entry name" value="Trehalose_TreZ_E-set_sf"/>
</dbReference>
<feature type="domain" description="Glycosyl hydrolase family 13 catalytic" evidence="18">
    <location>
        <begin position="123"/>
        <end position="467"/>
    </location>
</feature>
<feature type="active site" description="Proton donor" evidence="15">
    <location>
        <position position="306"/>
    </location>
</feature>
<evidence type="ECO:0000256" key="11">
    <source>
        <dbReference type="ARBA" id="ARBA00033284"/>
    </source>
</evidence>
<dbReference type="AlphaFoldDB" id="A0A1W5LDU1"/>
<evidence type="ECO:0000256" key="9">
    <source>
        <dbReference type="ARBA" id="ARBA00023295"/>
    </source>
</evidence>
<dbReference type="SUPFAM" id="SSF81296">
    <property type="entry name" value="E set domains"/>
    <property type="match status" value="1"/>
</dbReference>
<name>A0A1W5LDU1_9BACT</name>
<dbReference type="NCBIfam" id="TIGR02402">
    <property type="entry name" value="trehalose_TreZ"/>
    <property type="match status" value="1"/>
</dbReference>
<evidence type="ECO:0000256" key="1">
    <source>
        <dbReference type="ARBA" id="ARBA00004496"/>
    </source>
</evidence>
<keyword evidence="9 14" id="KW-0326">Glycosidase</keyword>
<dbReference type="Gene3D" id="3.20.20.80">
    <property type="entry name" value="Glycosidases"/>
    <property type="match status" value="1"/>
</dbReference>
<dbReference type="InterPro" id="IPR014756">
    <property type="entry name" value="Ig_E-set"/>
</dbReference>
<comment type="similarity">
    <text evidence="3 14">Belongs to the glycosyl hydrolase 13 family.</text>
</comment>
<dbReference type="CDD" id="cd11325">
    <property type="entry name" value="AmyAc_GTHase"/>
    <property type="match status" value="1"/>
</dbReference>
<comment type="catalytic activity">
    <reaction evidence="12 14">
        <text>hydrolysis of (1-&gt;4)-alpha-D-glucosidic linkage in 4-alpha-D-[(1-&gt;4)-alpha-D-glucanosyl]n trehalose to yield trehalose and (1-&gt;4)-alpha-D-glucan.</text>
        <dbReference type="EC" id="3.2.1.141"/>
    </reaction>
</comment>
<feature type="binding site" evidence="16">
    <location>
        <begin position="399"/>
        <end position="404"/>
    </location>
    <ligand>
        <name>substrate</name>
    </ligand>
</feature>
<dbReference type="InterPro" id="IPR013783">
    <property type="entry name" value="Ig-like_fold"/>
</dbReference>
<comment type="subcellular location">
    <subcellularLocation>
        <location evidence="1 15">Cytoplasm</location>
    </subcellularLocation>
</comment>
<dbReference type="CDD" id="cd02853">
    <property type="entry name" value="E_set_MTHase_like_N"/>
    <property type="match status" value="1"/>
</dbReference>
<evidence type="ECO:0000256" key="6">
    <source>
        <dbReference type="ARBA" id="ARBA00022490"/>
    </source>
</evidence>
<evidence type="ECO:0000256" key="14">
    <source>
        <dbReference type="PIRNR" id="PIRNR006337"/>
    </source>
</evidence>
<keyword evidence="8" id="KW-0119">Carbohydrate metabolism</keyword>
<reference evidence="19" key="1">
    <citation type="submission" date="2016-01" db="EMBL/GenBank/DDBJ databases">
        <title>Hydrogen oxidation by a methanotroph.</title>
        <authorList>
            <person name="Stott M.B."/>
        </authorList>
    </citation>
    <scope>NUCLEOTIDE SEQUENCE</scope>
    <source>
        <strain evidence="19">RTK17.1</strain>
    </source>
</reference>
<dbReference type="PANTHER" id="PTHR43651:SF11">
    <property type="entry name" value="MALTO-OLIGOSYLTREHALOSE TREHALOHYDROLASE"/>
    <property type="match status" value="1"/>
</dbReference>
<dbReference type="SUPFAM" id="SSF51445">
    <property type="entry name" value="(Trans)glycosidases"/>
    <property type="match status" value="1"/>
</dbReference>
<evidence type="ECO:0000256" key="7">
    <source>
        <dbReference type="ARBA" id="ARBA00022801"/>
    </source>
</evidence>
<evidence type="ECO:0000259" key="18">
    <source>
        <dbReference type="SMART" id="SM00642"/>
    </source>
</evidence>
<dbReference type="InterPro" id="IPR017853">
    <property type="entry name" value="GH"/>
</dbReference>
<dbReference type="EC" id="3.2.1.141" evidence="4 13"/>
<feature type="site" description="Transition state stabilizer" evidence="17">
    <location>
        <position position="400"/>
    </location>
</feature>
<dbReference type="Gene3D" id="2.60.40.10">
    <property type="entry name" value="Immunoglobulins"/>
    <property type="match status" value="1"/>
</dbReference>
<gene>
    <name evidence="19" type="primary">glgB</name>
</gene>
<dbReference type="SMART" id="SM00642">
    <property type="entry name" value="Aamy"/>
    <property type="match status" value="1"/>
</dbReference>
<evidence type="ECO:0000256" key="2">
    <source>
        <dbReference type="ARBA" id="ARBA00005199"/>
    </source>
</evidence>
<dbReference type="Gene3D" id="1.10.10.760">
    <property type="entry name" value="E-set domains of sugar-utilizing enzymes"/>
    <property type="match status" value="1"/>
</dbReference>
<comment type="pathway">
    <text evidence="2 14">Glycan biosynthesis; trehalose biosynthesis.</text>
</comment>
<keyword evidence="7 14" id="KW-0378">Hydrolase</keyword>
<dbReference type="InterPro" id="IPR006047">
    <property type="entry name" value="GH13_cat_dom"/>
</dbReference>
<evidence type="ECO:0000256" key="10">
    <source>
        <dbReference type="ARBA" id="ARBA00032057"/>
    </source>
</evidence>
<dbReference type="PANTHER" id="PTHR43651">
    <property type="entry name" value="1,4-ALPHA-GLUCAN-BRANCHING ENZYME"/>
    <property type="match status" value="1"/>
</dbReference>
<evidence type="ECO:0000256" key="5">
    <source>
        <dbReference type="ARBA" id="ARBA00015938"/>
    </source>
</evidence>
<evidence type="ECO:0000256" key="15">
    <source>
        <dbReference type="PIRSR" id="PIRSR006337-1"/>
    </source>
</evidence>
<evidence type="ECO:0000256" key="13">
    <source>
        <dbReference type="NCBIfam" id="TIGR02402"/>
    </source>
</evidence>
<feature type="active site" description="Nucleophile" evidence="15">
    <location>
        <position position="269"/>
    </location>
</feature>
<sequence length="619" mass="71098">MYASLLQSVIPVGAIPTSDSVLFTAWGPFLEDCKVHIYEPEDLVIPMEKDKAGYWRAFFKGIHKSKVVTYKYLINEKEEYPDPASRYQPFGVHGRSAVVHFDERSIQGTLEPRPILADYVIYELHVGTFTPQGTFEAIIPRLPELKQLGINCIEIMPVAQFPGKRNWGYDGVYPFAVQNSYGGPWGLRKLVDSCHQLGMAVILDVVYNHLGPEGNYLSKFGPYFTSKYKTPWGEAINFDDAFCDAVRNYFIYNALFWFSEYDIDALRLDAVHAIYDESAYPFLEELADRTTEYCNKFQKTHFLIIESDRNDPRFIYPKSVGGYALHAQWCDDFHHALHAYVTGENKGYYADFGSLEQLAKAFQQGYVIDGCYSSFRKRKHGRKPLQANRTQLIVFSQNHDQVGNRFMGERLSTLVGFEELKIIAALTLLSGFVVLLFMGEEYGEKNPFYYFVDHGDPALLEAVREGRKREFQAFHGGREGYDPTTEEAWQKCILQWDLRNTGKHGVLWKLYKECLGLRKQLQSLKPSSNSSPKVYFDEKTKLFSFLFENSMEKVVGITNFDSEQRTFFLEKGTGPLEKILDLAEERWHGPGSLSPIRLAEESLSFAINPKNFVLYRNPD</sequence>
<accession>A0A1W5LDU1</accession>
<evidence type="ECO:0000256" key="3">
    <source>
        <dbReference type="ARBA" id="ARBA00008061"/>
    </source>
</evidence>
<protein>
    <recommendedName>
        <fullName evidence="5 13">Malto-oligosyltrehalose trehalohydrolase</fullName>
        <shortName evidence="14">MTHase</shortName>
        <ecNumber evidence="4 13">3.2.1.141</ecNumber>
    </recommendedName>
    <alternativeName>
        <fullName evidence="11 14">4-alpha-D-((1-&gt;4)-alpha-D-glucano)trehalose trehalohydrolase</fullName>
    </alternativeName>
    <alternativeName>
        <fullName evidence="10 14">Maltooligosyl trehalose trehalohydrolase</fullName>
    </alternativeName>
</protein>
<evidence type="ECO:0000256" key="8">
    <source>
        <dbReference type="ARBA" id="ARBA00023277"/>
    </source>
</evidence>
<evidence type="ECO:0000256" key="12">
    <source>
        <dbReference type="ARBA" id="ARBA00034013"/>
    </source>
</evidence>
<dbReference type="InterPro" id="IPR012768">
    <property type="entry name" value="Trehalose_TreZ"/>
</dbReference>
<feature type="binding site" evidence="16">
    <location>
        <begin position="267"/>
        <end position="272"/>
    </location>
    <ligand>
        <name>substrate</name>
    </ligand>
</feature>
<dbReference type="UniPathway" id="UPA00299"/>
<proteinExistence type="inferred from homology"/>
<dbReference type="GO" id="GO:0033942">
    <property type="term" value="F:4-alpha-D-(1-&gt;4)-alpha-D-glucanotrehalose trehalohydrolase activity"/>
    <property type="evidence" value="ECO:0007669"/>
    <property type="project" value="UniProtKB-EC"/>
</dbReference>
<dbReference type="Pfam" id="PF00128">
    <property type="entry name" value="Alpha-amylase"/>
    <property type="match status" value="1"/>
</dbReference>
<dbReference type="GO" id="GO:0005737">
    <property type="term" value="C:cytoplasm"/>
    <property type="evidence" value="ECO:0007669"/>
    <property type="project" value="UniProtKB-SubCell"/>
</dbReference>
<evidence type="ECO:0000313" key="19">
    <source>
        <dbReference type="EMBL" id="ANC58208.1"/>
    </source>
</evidence>
<feature type="binding site" evidence="16">
    <location>
        <begin position="331"/>
        <end position="335"/>
    </location>
    <ligand>
        <name>substrate</name>
    </ligand>
</feature>
<keyword evidence="6" id="KW-0963">Cytoplasm</keyword>
<evidence type="ECO:0000256" key="4">
    <source>
        <dbReference type="ARBA" id="ARBA00012268"/>
    </source>
</evidence>
<dbReference type="PIRSF" id="PIRSF006337">
    <property type="entry name" value="Trehalose_TreZ"/>
    <property type="match status" value="1"/>
</dbReference>
<dbReference type="EMBL" id="KU509409">
    <property type="protein sequence ID" value="ANC58208.1"/>
    <property type="molecule type" value="Genomic_DNA"/>
</dbReference>
<evidence type="ECO:0000256" key="16">
    <source>
        <dbReference type="PIRSR" id="PIRSR006337-2"/>
    </source>
</evidence>